<proteinExistence type="predicted"/>
<dbReference type="EMBL" id="JBHMEX010000063">
    <property type="protein sequence ID" value="MFB9066317.1"/>
    <property type="molecule type" value="Genomic_DNA"/>
</dbReference>
<keyword evidence="4" id="KW-1185">Reference proteome</keyword>
<evidence type="ECO:0000259" key="2">
    <source>
        <dbReference type="Pfam" id="PF01648"/>
    </source>
</evidence>
<protein>
    <submittedName>
        <fullName evidence="3">4'-phosphopantetheinyl transferase superfamily protein</fullName>
    </submittedName>
</protein>
<keyword evidence="1 3" id="KW-0808">Transferase</keyword>
<evidence type="ECO:0000256" key="1">
    <source>
        <dbReference type="ARBA" id="ARBA00022679"/>
    </source>
</evidence>
<dbReference type="GO" id="GO:0016740">
    <property type="term" value="F:transferase activity"/>
    <property type="evidence" value="ECO:0007669"/>
    <property type="project" value="UniProtKB-KW"/>
</dbReference>
<dbReference type="SUPFAM" id="SSF56214">
    <property type="entry name" value="4'-phosphopantetheinyl transferase"/>
    <property type="match status" value="1"/>
</dbReference>
<dbReference type="Proteomes" id="UP001589589">
    <property type="component" value="Unassembled WGS sequence"/>
</dbReference>
<sequence>MIGNDIIDLETAKRESNWKRNRFLDKIFTPQEQFLILNSDVPEIMVWNLWSRKEAAYKIYNRDTNINGYFPTKLICFYESANLGTVSINNNLYHTKTIITKDCIHTVAVSQKENLTKIIKLDYNTKIFKNQRLPYIIDTLTKNAIPISISHHGRFIEAVRIKQ</sequence>
<evidence type="ECO:0000313" key="4">
    <source>
        <dbReference type="Proteomes" id="UP001589589"/>
    </source>
</evidence>
<dbReference type="Gene3D" id="3.90.470.20">
    <property type="entry name" value="4'-phosphopantetheinyl transferase domain"/>
    <property type="match status" value="1"/>
</dbReference>
<organism evidence="3 4">
    <name type="scientific">Flavobacterium branchiarum</name>
    <dbReference type="NCBI Taxonomy" id="1114870"/>
    <lineage>
        <taxon>Bacteria</taxon>
        <taxon>Pseudomonadati</taxon>
        <taxon>Bacteroidota</taxon>
        <taxon>Flavobacteriia</taxon>
        <taxon>Flavobacteriales</taxon>
        <taxon>Flavobacteriaceae</taxon>
        <taxon>Flavobacterium</taxon>
    </lineage>
</organism>
<feature type="domain" description="4'-phosphopantetheinyl transferase" evidence="2">
    <location>
        <begin position="2"/>
        <end position="64"/>
    </location>
</feature>
<dbReference type="InterPro" id="IPR008278">
    <property type="entry name" value="4-PPantetheinyl_Trfase_dom"/>
</dbReference>
<gene>
    <name evidence="3" type="ORF">ACFFUQ_20050</name>
</gene>
<reference evidence="3 4" key="1">
    <citation type="submission" date="2024-09" db="EMBL/GenBank/DDBJ databases">
        <authorList>
            <person name="Sun Q."/>
            <person name="Mori K."/>
        </authorList>
    </citation>
    <scope>NUCLEOTIDE SEQUENCE [LARGE SCALE GENOMIC DNA]</scope>
    <source>
        <strain evidence="3 4">CECT 7908</strain>
    </source>
</reference>
<dbReference type="RefSeq" id="WP_290264505.1">
    <property type="nucleotide sequence ID" value="NZ_JAUFQQ010000003.1"/>
</dbReference>
<dbReference type="InterPro" id="IPR037143">
    <property type="entry name" value="4-PPantetheinyl_Trfase_dom_sf"/>
</dbReference>
<accession>A0ABV5FS11</accession>
<comment type="caution">
    <text evidence="3">The sequence shown here is derived from an EMBL/GenBank/DDBJ whole genome shotgun (WGS) entry which is preliminary data.</text>
</comment>
<dbReference type="Pfam" id="PF01648">
    <property type="entry name" value="ACPS"/>
    <property type="match status" value="1"/>
</dbReference>
<evidence type="ECO:0000313" key="3">
    <source>
        <dbReference type="EMBL" id="MFB9066317.1"/>
    </source>
</evidence>
<name>A0ABV5FS11_9FLAO</name>